<dbReference type="PROSITE" id="PS51219">
    <property type="entry name" value="DPCK"/>
    <property type="match status" value="1"/>
</dbReference>
<evidence type="ECO:0000256" key="5">
    <source>
        <dbReference type="HAMAP-Rule" id="MF_00376"/>
    </source>
</evidence>
<evidence type="ECO:0000256" key="1">
    <source>
        <dbReference type="ARBA" id="ARBA00009018"/>
    </source>
</evidence>
<evidence type="ECO:0000313" key="8">
    <source>
        <dbReference type="Proteomes" id="UP001357452"/>
    </source>
</evidence>
<feature type="binding site" evidence="5">
    <location>
        <begin position="11"/>
        <end position="16"/>
    </location>
    <ligand>
        <name>ATP</name>
        <dbReference type="ChEBI" id="CHEBI:30616"/>
    </ligand>
</feature>
<keyword evidence="2 5" id="KW-0547">Nucleotide-binding</keyword>
<keyword evidence="5" id="KW-0963">Cytoplasm</keyword>
<name>A0ABU7RK59_9BACT</name>
<organism evidence="7 8">
    <name type="scientific">Niabella digestorum</name>
    <dbReference type="NCBI Taxonomy" id="3117701"/>
    <lineage>
        <taxon>Bacteria</taxon>
        <taxon>Pseudomonadati</taxon>
        <taxon>Bacteroidota</taxon>
        <taxon>Chitinophagia</taxon>
        <taxon>Chitinophagales</taxon>
        <taxon>Chitinophagaceae</taxon>
        <taxon>Niabella</taxon>
    </lineage>
</organism>
<keyword evidence="4 5" id="KW-0173">Coenzyme A biosynthesis</keyword>
<comment type="pathway">
    <text evidence="5">Cofactor biosynthesis; coenzyme A biosynthesis; CoA from (R)-pantothenate: step 5/5.</text>
</comment>
<protein>
    <recommendedName>
        <fullName evidence="5 6">Dephospho-CoA kinase</fullName>
        <ecNumber evidence="5 6">2.7.1.24</ecNumber>
    </recommendedName>
    <alternativeName>
        <fullName evidence="5">Dephosphocoenzyme A kinase</fullName>
    </alternativeName>
</protein>
<comment type="catalytic activity">
    <reaction evidence="5">
        <text>3'-dephospho-CoA + ATP = ADP + CoA + H(+)</text>
        <dbReference type="Rhea" id="RHEA:18245"/>
        <dbReference type="ChEBI" id="CHEBI:15378"/>
        <dbReference type="ChEBI" id="CHEBI:30616"/>
        <dbReference type="ChEBI" id="CHEBI:57287"/>
        <dbReference type="ChEBI" id="CHEBI:57328"/>
        <dbReference type="ChEBI" id="CHEBI:456216"/>
        <dbReference type="EC" id="2.7.1.24"/>
    </reaction>
</comment>
<reference evidence="7 8" key="1">
    <citation type="submission" date="2024-01" db="EMBL/GenBank/DDBJ databases">
        <title>Niabella digestum sp. nov., isolated from waste digestion system.</title>
        <authorList>
            <person name="Zhang L."/>
        </authorList>
    </citation>
    <scope>NUCLEOTIDE SEQUENCE [LARGE SCALE GENOMIC DNA]</scope>
    <source>
        <strain evidence="7 8">A18</strain>
    </source>
</reference>
<proteinExistence type="inferred from homology"/>
<sequence>MLKIGLTGGIGSGKSTIAKIFSTLGIPVYDADIAAKELMRLDPQIRAQLIARFGEEVYQQGALNRAYLAAIVFNDEAALKDLNDITHPATIQDAENWFQRQQAPYAIKEAALIFESGSEQFLDYVIGVWAPEQVRIQRVLARGGLTEAQIKSRMARQMNEEAKMKRSHFIIDNGGTTPVIPQVIALHEKLLQLAEK</sequence>
<gene>
    <name evidence="5 7" type="primary">coaE</name>
    <name evidence="7" type="ORF">V2H41_12700</name>
</gene>
<dbReference type="HAMAP" id="MF_00376">
    <property type="entry name" value="Dephospho_CoA_kinase"/>
    <property type="match status" value="1"/>
</dbReference>
<comment type="caution">
    <text evidence="7">The sequence shown here is derived from an EMBL/GenBank/DDBJ whole genome shotgun (WGS) entry which is preliminary data.</text>
</comment>
<evidence type="ECO:0000256" key="3">
    <source>
        <dbReference type="ARBA" id="ARBA00022840"/>
    </source>
</evidence>
<dbReference type="Proteomes" id="UP001357452">
    <property type="component" value="Unassembled WGS sequence"/>
</dbReference>
<evidence type="ECO:0000256" key="6">
    <source>
        <dbReference type="NCBIfam" id="TIGR00152"/>
    </source>
</evidence>
<evidence type="ECO:0000256" key="4">
    <source>
        <dbReference type="ARBA" id="ARBA00022993"/>
    </source>
</evidence>
<dbReference type="Pfam" id="PF01121">
    <property type="entry name" value="CoaE"/>
    <property type="match status" value="1"/>
</dbReference>
<dbReference type="NCBIfam" id="TIGR00152">
    <property type="entry name" value="dephospho-CoA kinase"/>
    <property type="match status" value="1"/>
</dbReference>
<dbReference type="Gene3D" id="3.40.50.300">
    <property type="entry name" value="P-loop containing nucleotide triphosphate hydrolases"/>
    <property type="match status" value="1"/>
</dbReference>
<dbReference type="CDD" id="cd02022">
    <property type="entry name" value="DPCK"/>
    <property type="match status" value="1"/>
</dbReference>
<comment type="subcellular location">
    <subcellularLocation>
        <location evidence="5">Cytoplasm</location>
    </subcellularLocation>
</comment>
<keyword evidence="5 7" id="KW-0808">Transferase</keyword>
<dbReference type="EC" id="2.7.1.24" evidence="5 6"/>
<keyword evidence="8" id="KW-1185">Reference proteome</keyword>
<dbReference type="GO" id="GO:0004140">
    <property type="term" value="F:dephospho-CoA kinase activity"/>
    <property type="evidence" value="ECO:0007669"/>
    <property type="project" value="UniProtKB-EC"/>
</dbReference>
<dbReference type="PANTHER" id="PTHR10695">
    <property type="entry name" value="DEPHOSPHO-COA KINASE-RELATED"/>
    <property type="match status" value="1"/>
</dbReference>
<accession>A0ABU7RK59</accession>
<comment type="similarity">
    <text evidence="1 5">Belongs to the CoaE family.</text>
</comment>
<dbReference type="InterPro" id="IPR027417">
    <property type="entry name" value="P-loop_NTPase"/>
</dbReference>
<dbReference type="RefSeq" id="WP_330975534.1">
    <property type="nucleotide sequence ID" value="NZ_JAZGLY010000008.1"/>
</dbReference>
<dbReference type="InterPro" id="IPR001977">
    <property type="entry name" value="Depp_CoAkinase"/>
</dbReference>
<evidence type="ECO:0000256" key="2">
    <source>
        <dbReference type="ARBA" id="ARBA00022741"/>
    </source>
</evidence>
<evidence type="ECO:0000313" key="7">
    <source>
        <dbReference type="EMBL" id="MEE6188132.1"/>
    </source>
</evidence>
<comment type="function">
    <text evidence="5">Catalyzes the phosphorylation of the 3'-hydroxyl group of dephosphocoenzyme A to form coenzyme A.</text>
</comment>
<keyword evidence="3 5" id="KW-0067">ATP-binding</keyword>
<dbReference type="EMBL" id="JAZGLY010000008">
    <property type="protein sequence ID" value="MEE6188132.1"/>
    <property type="molecule type" value="Genomic_DNA"/>
</dbReference>
<keyword evidence="5 7" id="KW-0418">Kinase</keyword>
<dbReference type="PANTHER" id="PTHR10695:SF46">
    <property type="entry name" value="BIFUNCTIONAL COENZYME A SYNTHASE-RELATED"/>
    <property type="match status" value="1"/>
</dbReference>
<dbReference type="SUPFAM" id="SSF52540">
    <property type="entry name" value="P-loop containing nucleoside triphosphate hydrolases"/>
    <property type="match status" value="1"/>
</dbReference>